<accession>A0A3B0MWC1</accession>
<sequence>MKELSFKLDEYQLGALFQPFRKKPNIVLFWMEAIKLISSYVPPSSEDSAGELLVQYGKMRRIIVYSKSKAFSTAFPFSISDVDGVIKFSLSSGIEITSRISSEVVSFFSTGKAFGNDEALGLLDDLEQSSSDPDTLWRVLGELIQSDDGYIRFDHDPERENGDLHPLNHLDIFYSQSATFKIGLRRKYKVVQMIDILDINSNCSFLEVK</sequence>
<dbReference type="EMBL" id="UIHC01000126">
    <property type="protein sequence ID" value="SUZ34069.1"/>
    <property type="molecule type" value="Genomic_DNA"/>
</dbReference>
<protein>
    <submittedName>
        <fullName evidence="1">Uncharacterized protein</fullName>
    </submittedName>
</protein>
<evidence type="ECO:0000313" key="2">
    <source>
        <dbReference type="Proteomes" id="UP000272908"/>
    </source>
</evidence>
<keyword evidence="2" id="KW-1185">Reference proteome</keyword>
<reference evidence="2" key="1">
    <citation type="submission" date="2018-08" db="EMBL/GenBank/DDBJ databases">
        <authorList>
            <person name="Rodrigo-Torres L."/>
            <person name="Arahal R. D."/>
            <person name="Lucena T."/>
        </authorList>
    </citation>
    <scope>NUCLEOTIDE SEQUENCE [LARGE SCALE GENOMIC DNA]</scope>
    <source>
        <strain evidence="2">CECT 7235</strain>
    </source>
</reference>
<dbReference type="AlphaFoldDB" id="A0A3B0MWC1"/>
<name>A0A3B0MWC1_9RHOB</name>
<evidence type="ECO:0000313" key="1">
    <source>
        <dbReference type="EMBL" id="SUZ34069.1"/>
    </source>
</evidence>
<proteinExistence type="predicted"/>
<dbReference type="OrthoDB" id="7853506at2"/>
<gene>
    <name evidence="1" type="ORF">ROE7235_03851</name>
</gene>
<dbReference type="RefSeq" id="WP_121097594.1">
    <property type="nucleotide sequence ID" value="NZ_UIHC01000126.1"/>
</dbReference>
<dbReference type="Proteomes" id="UP000272908">
    <property type="component" value="Unassembled WGS sequence"/>
</dbReference>
<organism evidence="1 2">
    <name type="scientific">Roseinatronobacter ekhonensis</name>
    <dbReference type="NCBI Taxonomy" id="254356"/>
    <lineage>
        <taxon>Bacteria</taxon>
        <taxon>Pseudomonadati</taxon>
        <taxon>Pseudomonadota</taxon>
        <taxon>Alphaproteobacteria</taxon>
        <taxon>Rhodobacterales</taxon>
        <taxon>Paracoccaceae</taxon>
        <taxon>Roseinatronobacter</taxon>
    </lineage>
</organism>